<gene>
    <name evidence="1" type="ORF">EB1_19030</name>
</gene>
<proteinExistence type="predicted"/>
<keyword evidence="2" id="KW-1185">Reference proteome</keyword>
<organism evidence="1 2">
    <name type="scientific">Empedobacter brevis NBRC 14943 = ATCC 43319</name>
    <dbReference type="NCBI Taxonomy" id="1218108"/>
    <lineage>
        <taxon>Bacteria</taxon>
        <taxon>Pseudomonadati</taxon>
        <taxon>Bacteroidota</taxon>
        <taxon>Flavobacteriia</taxon>
        <taxon>Flavobacteriales</taxon>
        <taxon>Weeksellaceae</taxon>
        <taxon>Empedobacter</taxon>
    </lineage>
</organism>
<dbReference type="EMBL" id="BJXC01000012">
    <property type="protein sequence ID" value="GEM52113.1"/>
    <property type="molecule type" value="Genomic_DNA"/>
</dbReference>
<name>A0A511NH24_9FLAO</name>
<evidence type="ECO:0000313" key="1">
    <source>
        <dbReference type="EMBL" id="GEM52113.1"/>
    </source>
</evidence>
<reference evidence="1 2" key="1">
    <citation type="submission" date="2019-07" db="EMBL/GenBank/DDBJ databases">
        <title>Whole genome shotgun sequence of Empedobacter brevis NBRC 14943.</title>
        <authorList>
            <person name="Hosoyama A."/>
            <person name="Uohara A."/>
            <person name="Ohji S."/>
            <person name="Ichikawa N."/>
        </authorList>
    </citation>
    <scope>NUCLEOTIDE SEQUENCE [LARGE SCALE GENOMIC DNA]</scope>
    <source>
        <strain evidence="1 2">NBRC 14943</strain>
    </source>
</reference>
<accession>A0A511NH24</accession>
<dbReference type="RefSeq" id="WP_244874884.1">
    <property type="nucleotide sequence ID" value="NZ_BJXC01000012.1"/>
</dbReference>
<comment type="caution">
    <text evidence="1">The sequence shown here is derived from an EMBL/GenBank/DDBJ whole genome shotgun (WGS) entry which is preliminary data.</text>
</comment>
<dbReference type="Proteomes" id="UP000321245">
    <property type="component" value="Unassembled WGS sequence"/>
</dbReference>
<protein>
    <submittedName>
        <fullName evidence="1">Uncharacterized protein</fullName>
    </submittedName>
</protein>
<evidence type="ECO:0000313" key="2">
    <source>
        <dbReference type="Proteomes" id="UP000321245"/>
    </source>
</evidence>
<dbReference type="AlphaFoldDB" id="A0A511NH24"/>
<dbReference type="STRING" id="1218108.GCA_000382425_01416"/>
<sequence length="80" mass="9685">MEFIPLKNHTHKAMQVTDLNGCPIEITNLKEAIKMARQYKEYRHEDKSFSEFDKKLKAYWTDMFEKLTTIKKRLDETLKF</sequence>
<dbReference type="GeneID" id="84649622"/>